<evidence type="ECO:0000313" key="3">
    <source>
        <dbReference type="Proteomes" id="UP001291623"/>
    </source>
</evidence>
<keyword evidence="3" id="KW-1185">Reference proteome</keyword>
<feature type="region of interest" description="Disordered" evidence="1">
    <location>
        <begin position="1"/>
        <end position="35"/>
    </location>
</feature>
<evidence type="ECO:0000256" key="1">
    <source>
        <dbReference type="SAM" id="MobiDB-lite"/>
    </source>
</evidence>
<proteinExistence type="predicted"/>
<dbReference type="Proteomes" id="UP001291623">
    <property type="component" value="Unassembled WGS sequence"/>
</dbReference>
<accession>A0AAE1R464</accession>
<dbReference type="AlphaFoldDB" id="A0AAE1R464"/>
<sequence>MEEFPLPLAEQSGRERGGNGLPKKPSRAGIGELGRLSSSMKKLEKELKNTDKYKVGTFKHFGLMTRENFVS</sequence>
<protein>
    <submittedName>
        <fullName evidence="2">Uncharacterized protein</fullName>
    </submittedName>
</protein>
<reference evidence="2" key="1">
    <citation type="submission" date="2023-12" db="EMBL/GenBank/DDBJ databases">
        <title>Genome assembly of Anisodus tanguticus.</title>
        <authorList>
            <person name="Wang Y.-J."/>
        </authorList>
    </citation>
    <scope>NUCLEOTIDE SEQUENCE</scope>
    <source>
        <strain evidence="2">KB-2021</strain>
        <tissue evidence="2">Leaf</tissue>
    </source>
</reference>
<comment type="caution">
    <text evidence="2">The sequence shown here is derived from an EMBL/GenBank/DDBJ whole genome shotgun (WGS) entry which is preliminary data.</text>
</comment>
<gene>
    <name evidence="2" type="ORF">RND71_035086</name>
</gene>
<evidence type="ECO:0000313" key="2">
    <source>
        <dbReference type="EMBL" id="KAK4344910.1"/>
    </source>
</evidence>
<name>A0AAE1R464_9SOLA</name>
<dbReference type="EMBL" id="JAVYJV010000019">
    <property type="protein sequence ID" value="KAK4344910.1"/>
    <property type="molecule type" value="Genomic_DNA"/>
</dbReference>
<organism evidence="2 3">
    <name type="scientific">Anisodus tanguticus</name>
    <dbReference type="NCBI Taxonomy" id="243964"/>
    <lineage>
        <taxon>Eukaryota</taxon>
        <taxon>Viridiplantae</taxon>
        <taxon>Streptophyta</taxon>
        <taxon>Embryophyta</taxon>
        <taxon>Tracheophyta</taxon>
        <taxon>Spermatophyta</taxon>
        <taxon>Magnoliopsida</taxon>
        <taxon>eudicotyledons</taxon>
        <taxon>Gunneridae</taxon>
        <taxon>Pentapetalae</taxon>
        <taxon>asterids</taxon>
        <taxon>lamiids</taxon>
        <taxon>Solanales</taxon>
        <taxon>Solanaceae</taxon>
        <taxon>Solanoideae</taxon>
        <taxon>Hyoscyameae</taxon>
        <taxon>Anisodus</taxon>
    </lineage>
</organism>